<gene>
    <name evidence="2" type="ORF">HNP21_002468</name>
</gene>
<sequence>MMGSLKNHRGEQVPVSVEVLVSLNHFLRMIEVTIEFIFIEEKLVLYYFKDNERPSIHPIILFKMMFIGYLYGIRSERQLAQELEANVAYRCFLGLSFMDKVSHHSRISFNRRTSFLHTMIFEDIFDEIVRQAIEH</sequence>
<comment type="caution">
    <text evidence="2">The sequence shown here is derived from an EMBL/GenBank/DDBJ whole genome shotgun (WGS) entry which is preliminary data.</text>
</comment>
<dbReference type="AlphaFoldDB" id="A0A7W3REH4"/>
<evidence type="ECO:0000259" key="1">
    <source>
        <dbReference type="Pfam" id="PF05598"/>
    </source>
</evidence>
<keyword evidence="3" id="KW-1185">Reference proteome</keyword>
<evidence type="ECO:0000313" key="3">
    <source>
        <dbReference type="Proteomes" id="UP000543174"/>
    </source>
</evidence>
<feature type="domain" description="Transposase InsH N-terminal" evidence="1">
    <location>
        <begin position="17"/>
        <end position="112"/>
    </location>
</feature>
<proteinExistence type="predicted"/>
<protein>
    <submittedName>
        <fullName evidence="2">Transposase</fullName>
    </submittedName>
</protein>
<evidence type="ECO:0000313" key="2">
    <source>
        <dbReference type="EMBL" id="MBA9039361.1"/>
    </source>
</evidence>
<reference evidence="2" key="1">
    <citation type="submission" date="2020-08" db="EMBL/GenBank/DDBJ databases">
        <title>Functional genomics of gut bacteria from endangered species of beetles.</title>
        <authorList>
            <person name="Carlos-Shanley C."/>
        </authorList>
    </citation>
    <scope>NUCLEOTIDE SEQUENCE [LARGE SCALE GENOMIC DNA]</scope>
    <source>
        <strain evidence="2">S00060</strain>
    </source>
</reference>
<dbReference type="Pfam" id="PF05598">
    <property type="entry name" value="DUF772"/>
    <property type="match status" value="1"/>
</dbReference>
<name>A0A7W3REH4_PRIAR</name>
<dbReference type="InterPro" id="IPR008490">
    <property type="entry name" value="Transposase_InsH_N"/>
</dbReference>
<accession>A0A7W3REH4</accession>
<dbReference type="EMBL" id="JACJHT010000002">
    <property type="protein sequence ID" value="MBA9039361.1"/>
    <property type="molecule type" value="Genomic_DNA"/>
</dbReference>
<dbReference type="Proteomes" id="UP000543174">
    <property type="component" value="Unassembled WGS sequence"/>
</dbReference>
<organism evidence="2 3">
    <name type="scientific">Priestia aryabhattai</name>
    <name type="common">Bacillus aryabhattai</name>
    <dbReference type="NCBI Taxonomy" id="412384"/>
    <lineage>
        <taxon>Bacteria</taxon>
        <taxon>Bacillati</taxon>
        <taxon>Bacillota</taxon>
        <taxon>Bacilli</taxon>
        <taxon>Bacillales</taxon>
        <taxon>Bacillaceae</taxon>
        <taxon>Priestia</taxon>
    </lineage>
</organism>